<dbReference type="GO" id="GO:1904680">
    <property type="term" value="F:peptide transmembrane transporter activity"/>
    <property type="evidence" value="ECO:0007669"/>
    <property type="project" value="TreeGrafter"/>
</dbReference>
<evidence type="ECO:0000256" key="3">
    <source>
        <dbReference type="ARBA" id="ARBA00022448"/>
    </source>
</evidence>
<dbReference type="AlphaFoldDB" id="W8NU03"/>
<evidence type="ECO:0000259" key="5">
    <source>
        <dbReference type="Pfam" id="PF00496"/>
    </source>
</evidence>
<comment type="similarity">
    <text evidence="2">Belongs to the bacterial solute-binding protein 5 family.</text>
</comment>
<dbReference type="GeneID" id="24957419"/>
<dbReference type="Proteomes" id="UP000019434">
    <property type="component" value="Chromosome"/>
</dbReference>
<evidence type="ECO:0000256" key="2">
    <source>
        <dbReference type="ARBA" id="ARBA00005695"/>
    </source>
</evidence>
<keyword evidence="7" id="KW-1185">Reference proteome</keyword>
<dbReference type="STRING" id="195522.BD01_1091"/>
<dbReference type="FunFam" id="3.10.105.10:FF:000012">
    <property type="entry name" value="Peptide/nickel transport system substrate-binding protein"/>
    <property type="match status" value="1"/>
</dbReference>
<dbReference type="PANTHER" id="PTHR30290">
    <property type="entry name" value="PERIPLASMIC BINDING COMPONENT OF ABC TRANSPORTER"/>
    <property type="match status" value="1"/>
</dbReference>
<comment type="subcellular location">
    <subcellularLocation>
        <location evidence="1">Cell envelope</location>
    </subcellularLocation>
</comment>
<name>W8NU03_9EURY</name>
<dbReference type="GO" id="GO:0042597">
    <property type="term" value="C:periplasmic space"/>
    <property type="evidence" value="ECO:0007669"/>
    <property type="project" value="UniProtKB-ARBA"/>
</dbReference>
<dbReference type="CDD" id="cd08519">
    <property type="entry name" value="PBP2_NikA_DppA_OppA_like_20"/>
    <property type="match status" value="1"/>
</dbReference>
<dbReference type="OrthoDB" id="194307at2157"/>
<dbReference type="GO" id="GO:0043190">
    <property type="term" value="C:ATP-binding cassette (ABC) transporter complex"/>
    <property type="evidence" value="ECO:0007669"/>
    <property type="project" value="InterPro"/>
</dbReference>
<protein>
    <submittedName>
        <fullName evidence="6">ABC-type dipeptide transport system, periplasmic component</fullName>
    </submittedName>
</protein>
<organism evidence="6 7">
    <name type="scientific">Thermococcus nautili</name>
    <dbReference type="NCBI Taxonomy" id="195522"/>
    <lineage>
        <taxon>Archaea</taxon>
        <taxon>Methanobacteriati</taxon>
        <taxon>Methanobacteriota</taxon>
        <taxon>Thermococci</taxon>
        <taxon>Thermococcales</taxon>
        <taxon>Thermococcaceae</taxon>
        <taxon>Thermococcus</taxon>
    </lineage>
</organism>
<reference evidence="6 7" key="1">
    <citation type="submission" date="2014-02" db="EMBL/GenBank/DDBJ databases">
        <title>Genome Sequence of an Hyperthermophilic Archaeon, Thermococcus nautili 30-1, producing viral vesicles.</title>
        <authorList>
            <person name="Oberto J."/>
            <person name="Gaudin M."/>
            <person name="Cossu M."/>
            <person name="Gorlas A."/>
            <person name="Slesarev A."/>
            <person name="Marguet E."/>
            <person name="Forterre P."/>
        </authorList>
    </citation>
    <scope>NUCLEOTIDE SEQUENCE [LARGE SCALE GENOMIC DNA]</scope>
    <source>
        <strain evidence="6 7">30-1</strain>
    </source>
</reference>
<dbReference type="SUPFAM" id="SSF53850">
    <property type="entry name" value="Periplasmic binding protein-like II"/>
    <property type="match status" value="1"/>
</dbReference>
<dbReference type="FunFam" id="3.90.76.10:FF:000007">
    <property type="entry name" value="Dipeptide ABC transporter periplasmic dipeptide-binding protein"/>
    <property type="match status" value="1"/>
</dbReference>
<evidence type="ECO:0000256" key="1">
    <source>
        <dbReference type="ARBA" id="ARBA00004196"/>
    </source>
</evidence>
<sequence length="529" mass="59655">MSRSKLGLLVVFLVVFSVVASGCISGGGSSSTSPSSTPTATGSEKDTIIIGVTDKVTDLDPANAYDFYTWEVLNNVMEGLVKYKPGTLEIEPALAESWEVNNDSTVWTFHLRKDLKFDDGTPLTAKDVVRSINRVMTIKGDPSWLVTSFVEKVEAKDDYTVVFYLKHPTAYFLALLTTPPYFPVSPKYDNDKIDSDATYGGVGPYKIVKWVRDQELVLEANPYYYGEKPKTKKIIIKFYNDASTMRLALQNGEIDVAWRTLRPTDIKSLKESGKFNVIEVPGGFIRYVCLNTKIDPTKEVKVRQALAAAVDRNEISKIVYQGTVEPLYSLIPNGMWSHLDVFKEKYGDGNIELAKKLLSEAGYSESNPLKITLWYTPTHYGDTEASLAQVLKSEWEKTGMIKVTIKSAEWNTYTDYARKGQMMVYLLGWYPDYLDPDDYTTPFLDSEANSWAGTGYENEQVNELLRKAQTITDQNERAKLYEQVQQILAQDVPYIPLVQGKLFVVTQKNVKGVVIGPDMIFRYSTLYKE</sequence>
<dbReference type="InterPro" id="IPR039424">
    <property type="entry name" value="SBP_5"/>
</dbReference>
<dbReference type="InterPro" id="IPR023765">
    <property type="entry name" value="SBP_5_CS"/>
</dbReference>
<dbReference type="PANTHER" id="PTHR30290:SF10">
    <property type="entry name" value="PERIPLASMIC OLIGOPEPTIDE-BINDING PROTEIN-RELATED"/>
    <property type="match status" value="1"/>
</dbReference>
<dbReference type="RefSeq" id="WP_042690769.1">
    <property type="nucleotide sequence ID" value="NZ_CP007264.1"/>
</dbReference>
<dbReference type="InterPro" id="IPR030678">
    <property type="entry name" value="Peptide/Ni-bd"/>
</dbReference>
<evidence type="ECO:0000256" key="4">
    <source>
        <dbReference type="ARBA" id="ARBA00022729"/>
    </source>
</evidence>
<dbReference type="Gene3D" id="3.40.190.10">
    <property type="entry name" value="Periplasmic binding protein-like II"/>
    <property type="match status" value="1"/>
</dbReference>
<dbReference type="InterPro" id="IPR000914">
    <property type="entry name" value="SBP_5_dom"/>
</dbReference>
<dbReference type="KEGG" id="tnu:BD01_1091"/>
<keyword evidence="4" id="KW-0732">Signal</keyword>
<dbReference type="HOGENOM" id="CLU_017028_7_2_2"/>
<dbReference type="Pfam" id="PF00496">
    <property type="entry name" value="SBP_bac_5"/>
    <property type="match status" value="1"/>
</dbReference>
<dbReference type="Gene3D" id="3.90.76.10">
    <property type="entry name" value="Dipeptide-binding Protein, Domain 1"/>
    <property type="match status" value="1"/>
</dbReference>
<dbReference type="PIRSF" id="PIRSF002741">
    <property type="entry name" value="MppA"/>
    <property type="match status" value="1"/>
</dbReference>
<dbReference type="EMBL" id="CP007264">
    <property type="protein sequence ID" value="AHL22708.1"/>
    <property type="molecule type" value="Genomic_DNA"/>
</dbReference>
<dbReference type="Gene3D" id="3.10.105.10">
    <property type="entry name" value="Dipeptide-binding Protein, Domain 3"/>
    <property type="match status" value="1"/>
</dbReference>
<dbReference type="PROSITE" id="PS01040">
    <property type="entry name" value="SBP_BACTERIAL_5"/>
    <property type="match status" value="1"/>
</dbReference>
<dbReference type="eggNOG" id="arCOG01534">
    <property type="taxonomic scope" value="Archaea"/>
</dbReference>
<dbReference type="PROSITE" id="PS51257">
    <property type="entry name" value="PROKAR_LIPOPROTEIN"/>
    <property type="match status" value="1"/>
</dbReference>
<proteinExistence type="inferred from homology"/>
<gene>
    <name evidence="6" type="ORF">BD01_1091</name>
</gene>
<dbReference type="GO" id="GO:0015833">
    <property type="term" value="P:peptide transport"/>
    <property type="evidence" value="ECO:0007669"/>
    <property type="project" value="TreeGrafter"/>
</dbReference>
<evidence type="ECO:0000313" key="6">
    <source>
        <dbReference type="EMBL" id="AHL22708.1"/>
    </source>
</evidence>
<keyword evidence="3" id="KW-0813">Transport</keyword>
<evidence type="ECO:0000313" key="7">
    <source>
        <dbReference type="Proteomes" id="UP000019434"/>
    </source>
</evidence>
<feature type="domain" description="Solute-binding protein family 5" evidence="5">
    <location>
        <begin position="89"/>
        <end position="449"/>
    </location>
</feature>
<accession>W8NU03</accession>